<gene>
    <name evidence="1" type="ORF">Pint_12123</name>
</gene>
<proteinExistence type="predicted"/>
<organism evidence="1 2">
    <name type="scientific">Pistacia integerrima</name>
    <dbReference type="NCBI Taxonomy" id="434235"/>
    <lineage>
        <taxon>Eukaryota</taxon>
        <taxon>Viridiplantae</taxon>
        <taxon>Streptophyta</taxon>
        <taxon>Embryophyta</taxon>
        <taxon>Tracheophyta</taxon>
        <taxon>Spermatophyta</taxon>
        <taxon>Magnoliopsida</taxon>
        <taxon>eudicotyledons</taxon>
        <taxon>Gunneridae</taxon>
        <taxon>Pentapetalae</taxon>
        <taxon>rosids</taxon>
        <taxon>malvids</taxon>
        <taxon>Sapindales</taxon>
        <taxon>Anacardiaceae</taxon>
        <taxon>Pistacia</taxon>
    </lineage>
</organism>
<dbReference type="EMBL" id="CM047747">
    <property type="protein sequence ID" value="KAJ0018816.1"/>
    <property type="molecule type" value="Genomic_DNA"/>
</dbReference>
<comment type="caution">
    <text evidence="1">The sequence shown here is derived from an EMBL/GenBank/DDBJ whole genome shotgun (WGS) entry which is preliminary data.</text>
</comment>
<keyword evidence="2" id="KW-1185">Reference proteome</keyword>
<sequence length="186" mass="20939">MEACWPEEENDDVPCDSVEHQIEVHQIEESPAISLHAIAGTHTPQTMWVTGTINHRTVSVLLDFGSTHNFLKEELARGMGLISDPYGSLEDQVPSRERISSAGYDVILDAQWLSTLGPILWDFSKLQMQFSLEEQHVCLKGLSKSANKIVSETKFQKEARRHNNGLIVHLHALNGRDPTNENQQED</sequence>
<evidence type="ECO:0000313" key="1">
    <source>
        <dbReference type="EMBL" id="KAJ0018816.1"/>
    </source>
</evidence>
<accession>A0ACC0XME0</accession>
<protein>
    <submittedName>
        <fullName evidence="1">Uncharacterized protein</fullName>
    </submittedName>
</protein>
<name>A0ACC0XME0_9ROSI</name>
<reference evidence="2" key="1">
    <citation type="journal article" date="2023" name="G3 (Bethesda)">
        <title>Genome assembly and association tests identify interacting loci associated with vigor, precocity, and sex in interspecific pistachio rootstocks.</title>
        <authorList>
            <person name="Palmer W."/>
            <person name="Jacygrad E."/>
            <person name="Sagayaradj S."/>
            <person name="Cavanaugh K."/>
            <person name="Han R."/>
            <person name="Bertier L."/>
            <person name="Beede B."/>
            <person name="Kafkas S."/>
            <person name="Golino D."/>
            <person name="Preece J."/>
            <person name="Michelmore R."/>
        </authorList>
    </citation>
    <scope>NUCLEOTIDE SEQUENCE [LARGE SCALE GENOMIC DNA]</scope>
</reference>
<dbReference type="Proteomes" id="UP001163603">
    <property type="component" value="Chromosome 12"/>
</dbReference>
<evidence type="ECO:0000313" key="2">
    <source>
        <dbReference type="Proteomes" id="UP001163603"/>
    </source>
</evidence>